<evidence type="ECO:0000256" key="1">
    <source>
        <dbReference type="ARBA" id="ARBA00009865"/>
    </source>
</evidence>
<evidence type="ECO:0000256" key="5">
    <source>
        <dbReference type="SAM" id="SignalP"/>
    </source>
</evidence>
<dbReference type="InterPro" id="IPR003305">
    <property type="entry name" value="CenC_carb-bd"/>
</dbReference>
<evidence type="ECO:0000256" key="2">
    <source>
        <dbReference type="ARBA" id="ARBA00022801"/>
    </source>
</evidence>
<feature type="signal peptide" evidence="5">
    <location>
        <begin position="1"/>
        <end position="35"/>
    </location>
</feature>
<dbReference type="Gene3D" id="2.60.120.260">
    <property type="entry name" value="Galactose-binding domain-like"/>
    <property type="match status" value="1"/>
</dbReference>
<feature type="domain" description="Ricin B lectin" evidence="6">
    <location>
        <begin position="914"/>
        <end position="1050"/>
    </location>
</feature>
<protein>
    <submittedName>
        <fullName evidence="7">Endo-1,4-beta-xylanase</fullName>
    </submittedName>
</protein>
<dbReference type="Proteomes" id="UP001144313">
    <property type="component" value="Unassembled WGS sequence"/>
</dbReference>
<dbReference type="Gene3D" id="2.115.10.20">
    <property type="entry name" value="Glycosyl hydrolase domain, family 43"/>
    <property type="match status" value="1"/>
</dbReference>
<dbReference type="InterPro" id="IPR008979">
    <property type="entry name" value="Galactose-bd-like_sf"/>
</dbReference>
<dbReference type="InterPro" id="IPR051795">
    <property type="entry name" value="Glycosyl_Hydrlase_43"/>
</dbReference>
<dbReference type="Gene3D" id="2.60.120.200">
    <property type="match status" value="1"/>
</dbReference>
<dbReference type="Pfam" id="PF04616">
    <property type="entry name" value="Glyco_hydro_43"/>
    <property type="match status" value="1"/>
</dbReference>
<evidence type="ECO:0000313" key="7">
    <source>
        <dbReference type="EMBL" id="GLI44096.1"/>
    </source>
</evidence>
<evidence type="ECO:0000256" key="3">
    <source>
        <dbReference type="ARBA" id="ARBA00023295"/>
    </source>
</evidence>
<dbReference type="SUPFAM" id="SSF49785">
    <property type="entry name" value="Galactose-binding domain-like"/>
    <property type="match status" value="1"/>
</dbReference>
<evidence type="ECO:0000313" key="8">
    <source>
        <dbReference type="Proteomes" id="UP001144313"/>
    </source>
</evidence>
<reference evidence="7" key="1">
    <citation type="submission" date="2022-12" db="EMBL/GenBank/DDBJ databases">
        <title>Reference genome sequencing for broad-spectrum identification of bacterial and archaeal isolates by mass spectrometry.</title>
        <authorList>
            <person name="Sekiguchi Y."/>
            <person name="Tourlousse D.M."/>
        </authorList>
    </citation>
    <scope>NUCLEOTIDE SEQUENCE</scope>
    <source>
        <strain evidence="7">LLR39Z86</strain>
    </source>
</reference>
<dbReference type="SUPFAM" id="SSF75005">
    <property type="entry name" value="Arabinanase/levansucrase/invertase"/>
    <property type="match status" value="1"/>
</dbReference>
<dbReference type="SUPFAM" id="SSF50370">
    <property type="entry name" value="Ricin B-like lectins"/>
    <property type="match status" value="1"/>
</dbReference>
<dbReference type="PROSITE" id="PS51318">
    <property type="entry name" value="TAT"/>
    <property type="match status" value="1"/>
</dbReference>
<dbReference type="InterPro" id="IPR041542">
    <property type="entry name" value="GH43_C2"/>
</dbReference>
<feature type="site" description="Important for catalytic activity, responsible for pKa modulation of the active site Glu and correct orientation of both the proton donor and substrate" evidence="4">
    <location>
        <position position="210"/>
    </location>
</feature>
<sequence length="1051" mass="113941">MKGKTTMAWMEIPKSRRRMLIGGAGVFAGAAAATALDPFTAAQAQQMSVSVFATTGAAQAAEAWNPDSSYTTTDKGDGSYTVPMLNSDVPDVSVERVPASQNGEGRDIYYMVSTTMHLSPGAPIMKSYDLVNWEIVNYAFDRLDISDAASLRNASNSYGQGQWASSIRFHEGTFYVLINSLNLGGAFLYRTDDIENGAWTKTAFGRGFHDPSLFFDDANGGTPYIFYGGGGASVVRLNSTLTAVEQDYPDVIRRSDYADKPYIGTDTIFEGAQVSFIDGYYYVVMITWPGDGRQVVMFRSTELLGRLADTAAPYESYGALNSNGFAQGSLVPIANDAGDDDWYGFFFRDSYPVGRIPALIPATWSDGWPTFGDNGVVPVDGVFEKPIMLTPEQERFERLKSVVVSDDFDNDAPHRPYQDEQWTLPTPPDIDETLVGVELFGNPGVESGNTEGWIANDGATLSATTDAHAGSTALAVTGRSTTGSGPAQDVTGKVQHSVTYDVSAWVKYDNPASPATKQFLITARYGGGSTTYTNLTPATAVTRGSWGKVSGSFTIPATQALSDVRIFIETPWVSDPSTDPDTHLMDYKVDDVSLVGRRSVVELPHPDEIAPNGSNLDLAWEWNHTPDNRYWSLTDREGWLRLTAGKVVTGAYTHRDSGGELTWLEEARNTLSQRSFGPRQSAETKLDFSAMNDGDVAGLAAFGQDFSYIAVQRVNGVNTVGVVHRGRPFPAPVDQAAVERFLPGATAELGDATEVHLKADLDFTRNEGQLFTTFYYSLDGIDWTRLGNAVGPLEFGGTIHFMGHRVALFNYATQQTGGHADFDHFLLSDTLTSQNQPLDKGDLEAAIAYAESLDSGDYPAEAWAAMLTALAEARTVATGAVGTQNQIDAPERALSYQLAHLGTLKTLKGPDPTAWYVLVNRGSGKVLDVSGVSTADGAQLHQWSRTNAANQQFQFVDAGGGYYRIKARHSGKVLDVSSWSTADGAAIHQWTDHNGANQQFRLADSGSGYTRLINRNSNKAIEVQNAATDDGATVVQYSDWNGTNQQWQLIR</sequence>
<dbReference type="AlphaFoldDB" id="A0A9W6GBY3"/>
<gene>
    <name evidence="7" type="primary">xynF</name>
    <name evidence="7" type="ORF">GALLR39Z86_39460</name>
</gene>
<keyword evidence="5" id="KW-0732">Signal</keyword>
<dbReference type="InterPro" id="IPR000772">
    <property type="entry name" value="Ricin_B_lectin"/>
</dbReference>
<proteinExistence type="inferred from homology"/>
<dbReference type="InterPro" id="IPR035992">
    <property type="entry name" value="Ricin_B-like_lectins"/>
</dbReference>
<accession>A0A9W6GBY3</accession>
<dbReference type="PANTHER" id="PTHR42812:SF12">
    <property type="entry name" value="BETA-XYLOSIDASE-RELATED"/>
    <property type="match status" value="1"/>
</dbReference>
<keyword evidence="3" id="KW-0326">Glycosidase</keyword>
<dbReference type="SMART" id="SM00458">
    <property type="entry name" value="RICIN"/>
    <property type="match status" value="1"/>
</dbReference>
<dbReference type="PANTHER" id="PTHR42812">
    <property type="entry name" value="BETA-XYLOSIDASE"/>
    <property type="match status" value="1"/>
</dbReference>
<keyword evidence="2" id="KW-0378">Hydrolase</keyword>
<dbReference type="GO" id="GO:0004553">
    <property type="term" value="F:hydrolase activity, hydrolyzing O-glycosyl compounds"/>
    <property type="evidence" value="ECO:0007669"/>
    <property type="project" value="InterPro"/>
</dbReference>
<dbReference type="Gene3D" id="2.80.10.50">
    <property type="match status" value="1"/>
</dbReference>
<dbReference type="Pfam" id="PF17851">
    <property type="entry name" value="GH43_C2"/>
    <property type="match status" value="1"/>
</dbReference>
<evidence type="ECO:0000256" key="4">
    <source>
        <dbReference type="PIRSR" id="PIRSR606710-2"/>
    </source>
</evidence>
<dbReference type="InterPro" id="IPR006710">
    <property type="entry name" value="Glyco_hydro_43"/>
</dbReference>
<keyword evidence="8" id="KW-1185">Reference proteome</keyword>
<dbReference type="InterPro" id="IPR006311">
    <property type="entry name" value="TAT_signal"/>
</dbReference>
<dbReference type="Gene3D" id="1.20.1270.90">
    <property type="entry name" value="AF1782-like"/>
    <property type="match status" value="1"/>
</dbReference>
<dbReference type="GO" id="GO:0005975">
    <property type="term" value="P:carbohydrate metabolic process"/>
    <property type="evidence" value="ECO:0007669"/>
    <property type="project" value="InterPro"/>
</dbReference>
<dbReference type="CDD" id="cd23446">
    <property type="entry name" value="beta-trefoil_Ricin_1_3Gal43A"/>
    <property type="match status" value="1"/>
</dbReference>
<dbReference type="InterPro" id="IPR023296">
    <property type="entry name" value="Glyco_hydro_beta-prop_sf"/>
</dbReference>
<comment type="caution">
    <text evidence="7">The sequence shown here is derived from an EMBL/GenBank/DDBJ whole genome shotgun (WGS) entry which is preliminary data.</text>
</comment>
<dbReference type="CDD" id="cd09001">
    <property type="entry name" value="GH43_FsAxh1-like"/>
    <property type="match status" value="1"/>
</dbReference>
<name>A0A9W6GBY3_9ACTN</name>
<dbReference type="PROSITE" id="PS50231">
    <property type="entry name" value="RICIN_B_LECTIN"/>
    <property type="match status" value="1"/>
</dbReference>
<dbReference type="EMBL" id="BSDT01000001">
    <property type="protein sequence ID" value="GLI44096.1"/>
    <property type="molecule type" value="Genomic_DNA"/>
</dbReference>
<dbReference type="Pfam" id="PF14200">
    <property type="entry name" value="RicinB_lectin_2"/>
    <property type="match status" value="2"/>
</dbReference>
<dbReference type="SUPFAM" id="SSF49899">
    <property type="entry name" value="Concanavalin A-like lectins/glucanases"/>
    <property type="match status" value="1"/>
</dbReference>
<evidence type="ECO:0000259" key="6">
    <source>
        <dbReference type="SMART" id="SM00458"/>
    </source>
</evidence>
<dbReference type="InterPro" id="IPR013320">
    <property type="entry name" value="ConA-like_dom_sf"/>
</dbReference>
<organism evidence="7 8">
    <name type="scientific">Glycomyces algeriensis</name>
    <dbReference type="NCBI Taxonomy" id="256037"/>
    <lineage>
        <taxon>Bacteria</taxon>
        <taxon>Bacillati</taxon>
        <taxon>Actinomycetota</taxon>
        <taxon>Actinomycetes</taxon>
        <taxon>Glycomycetales</taxon>
        <taxon>Glycomycetaceae</taxon>
        <taxon>Glycomyces</taxon>
    </lineage>
</organism>
<comment type="similarity">
    <text evidence="1">Belongs to the glycosyl hydrolase 43 family.</text>
</comment>
<feature type="chain" id="PRO_5040869656" evidence="5">
    <location>
        <begin position="36"/>
        <end position="1051"/>
    </location>
</feature>
<dbReference type="Pfam" id="PF02018">
    <property type="entry name" value="CBM_4_9"/>
    <property type="match status" value="1"/>
</dbReference>